<proteinExistence type="predicted"/>
<dbReference type="RefSeq" id="WP_184566170.1">
    <property type="nucleotide sequence ID" value="NZ_JACIEI010000008.1"/>
</dbReference>
<sequence>MTTETLKTDDGQLTIWFDGPVWDGHSKVATVGKCKFASAGAGTRLLQDAATLAHSEGATALIGPMEGDTWHAYRLISDRGERAAFLMEPSSADHDEAAFKAAGFEVVSSYFSASAPLSELPGPKPDDTEVFTVEAWDGTDPDKLFTQVYELSCAAFADNPFYKHIDLADFLAMYRPVVPLLKQDLILFARDRTGALVGFLFGIPNYAEGPAPKSVILKTYASSQKGAGHWLSYQFYVNAKALGFDTVIHALMHDDNLSAVRSGLNGADVFRRYALMGRNL</sequence>
<dbReference type="Gene3D" id="3.40.630.30">
    <property type="match status" value="1"/>
</dbReference>
<evidence type="ECO:0000313" key="1">
    <source>
        <dbReference type="EMBL" id="MBB3994816.1"/>
    </source>
</evidence>
<reference evidence="1 2" key="1">
    <citation type="submission" date="2020-08" db="EMBL/GenBank/DDBJ databases">
        <title>Genomic Encyclopedia of Type Strains, Phase IV (KMG-IV): sequencing the most valuable type-strain genomes for metagenomic binning, comparative biology and taxonomic classification.</title>
        <authorList>
            <person name="Goeker M."/>
        </authorList>
    </citation>
    <scope>NUCLEOTIDE SEQUENCE [LARGE SCALE GENOMIC DNA]</scope>
    <source>
        <strain evidence="1 2">DSM 102234</strain>
    </source>
</reference>
<protein>
    <recommendedName>
        <fullName evidence="3">N-acetyltransferase domain-containing protein</fullName>
    </recommendedName>
</protein>
<name>A0A7W6H0D4_9RHOB</name>
<organism evidence="1 2">
    <name type="scientific">Sulfitobacter undariae</name>
    <dbReference type="NCBI Taxonomy" id="1563671"/>
    <lineage>
        <taxon>Bacteria</taxon>
        <taxon>Pseudomonadati</taxon>
        <taxon>Pseudomonadota</taxon>
        <taxon>Alphaproteobacteria</taxon>
        <taxon>Rhodobacterales</taxon>
        <taxon>Roseobacteraceae</taxon>
        <taxon>Sulfitobacter</taxon>
    </lineage>
</organism>
<evidence type="ECO:0008006" key="3">
    <source>
        <dbReference type="Google" id="ProtNLM"/>
    </source>
</evidence>
<evidence type="ECO:0000313" key="2">
    <source>
        <dbReference type="Proteomes" id="UP000530268"/>
    </source>
</evidence>
<comment type="caution">
    <text evidence="1">The sequence shown here is derived from an EMBL/GenBank/DDBJ whole genome shotgun (WGS) entry which is preliminary data.</text>
</comment>
<dbReference type="EMBL" id="JACIEI010000008">
    <property type="protein sequence ID" value="MBB3994816.1"/>
    <property type="molecule type" value="Genomic_DNA"/>
</dbReference>
<keyword evidence="2" id="KW-1185">Reference proteome</keyword>
<accession>A0A7W6H0D4</accession>
<dbReference type="Proteomes" id="UP000530268">
    <property type="component" value="Unassembled WGS sequence"/>
</dbReference>
<gene>
    <name evidence="1" type="ORF">GGR95_002465</name>
</gene>
<dbReference type="AlphaFoldDB" id="A0A7W6H0D4"/>